<keyword evidence="3" id="KW-0732">Signal</keyword>
<evidence type="ECO:0000313" key="6">
    <source>
        <dbReference type="Proteomes" id="UP000578819"/>
    </source>
</evidence>
<evidence type="ECO:0000313" key="5">
    <source>
        <dbReference type="EMBL" id="MBB4962062.1"/>
    </source>
</evidence>
<organism evidence="5 6">
    <name type="scientific">Micromonospora polyrhachis</name>
    <dbReference type="NCBI Taxonomy" id="1282883"/>
    <lineage>
        <taxon>Bacteria</taxon>
        <taxon>Bacillati</taxon>
        <taxon>Actinomycetota</taxon>
        <taxon>Actinomycetes</taxon>
        <taxon>Micromonosporales</taxon>
        <taxon>Micromonosporaceae</taxon>
        <taxon>Micromonospora</taxon>
    </lineage>
</organism>
<dbReference type="PANTHER" id="PTHR35527">
    <property type="entry name" value="CHOLOYLGLYCINE HYDROLASE"/>
    <property type="match status" value="1"/>
</dbReference>
<gene>
    <name evidence="5" type="ORF">FHR38_005795</name>
</gene>
<comment type="caution">
    <text evidence="5">The sequence shown here is derived from an EMBL/GenBank/DDBJ whole genome shotgun (WGS) entry which is preliminary data.</text>
</comment>
<dbReference type="InterPro" id="IPR029055">
    <property type="entry name" value="Ntn_hydrolases_N"/>
</dbReference>
<dbReference type="EMBL" id="JACHJW010000001">
    <property type="protein sequence ID" value="MBB4962062.1"/>
    <property type="molecule type" value="Genomic_DNA"/>
</dbReference>
<feature type="domain" description="Choloylglycine hydrolase/NAAA C-terminal" evidence="4">
    <location>
        <begin position="160"/>
        <end position="267"/>
    </location>
</feature>
<dbReference type="RefSeq" id="WP_184538016.1">
    <property type="nucleotide sequence ID" value="NZ_JACHJW010000001.1"/>
</dbReference>
<dbReference type="Gene3D" id="3.60.60.10">
    <property type="entry name" value="Penicillin V Acylase, Chain A"/>
    <property type="match status" value="1"/>
</dbReference>
<sequence length="348" mass="37239">MSVTTIGSRRTAGFRSIRATIALSLTVVVAACSGTPVVDQRDVGPETVVSASRQSAAEAEQTLASLRRVDDLPLYAMTYTGDYDALVDLTATPTPSPFGCSLFMASGDPARPLYGRNFDWDPNPGLVLHTDPPDGFASISIVDMAYLGIRADPTGDRRLLNAPLLPFDGMNERGLVVGLAADDSGSLTSDPAKPTVGSVRILRLVLDQAATVDEAVAAISRYNLDFDDGPPLHYLIADASGASAVVEFVDGRMRVLPGGPRWQVLTNIRLADASEAARQRDRRYATMAAHLTGAGGTVDWRGAMEILRAVAQSHTRWSVTYEPRTGAVHVVTGQRWDTVHDFTLRMAG</sequence>
<comment type="similarity">
    <text evidence="1">Belongs to the peptidase C59 family.</text>
</comment>
<dbReference type="AlphaFoldDB" id="A0A7W7SW39"/>
<feature type="signal peptide" evidence="3">
    <location>
        <begin position="1"/>
        <end position="30"/>
    </location>
</feature>
<keyword evidence="6" id="KW-1185">Reference proteome</keyword>
<keyword evidence="2 5" id="KW-0378">Hydrolase</keyword>
<dbReference type="PANTHER" id="PTHR35527:SF2">
    <property type="entry name" value="HYDROLASE"/>
    <property type="match status" value="1"/>
</dbReference>
<name>A0A7W7SW39_9ACTN</name>
<evidence type="ECO:0000256" key="2">
    <source>
        <dbReference type="ARBA" id="ARBA00022801"/>
    </source>
</evidence>
<dbReference type="GO" id="GO:0045302">
    <property type="term" value="F:choloylglycine hydrolase activity"/>
    <property type="evidence" value="ECO:0007669"/>
    <property type="project" value="UniProtKB-EC"/>
</dbReference>
<dbReference type="SUPFAM" id="SSF56235">
    <property type="entry name" value="N-terminal nucleophile aminohydrolases (Ntn hydrolases)"/>
    <property type="match status" value="1"/>
</dbReference>
<reference evidence="5 6" key="1">
    <citation type="submission" date="2020-08" db="EMBL/GenBank/DDBJ databases">
        <title>Sequencing the genomes of 1000 actinobacteria strains.</title>
        <authorList>
            <person name="Klenk H.-P."/>
        </authorList>
    </citation>
    <scope>NUCLEOTIDE SEQUENCE [LARGE SCALE GENOMIC DNA]</scope>
    <source>
        <strain evidence="5 6">DSM 45886</strain>
    </source>
</reference>
<dbReference type="InterPro" id="IPR029132">
    <property type="entry name" value="CBAH/NAAA_C"/>
</dbReference>
<dbReference type="Proteomes" id="UP000578819">
    <property type="component" value="Unassembled WGS sequence"/>
</dbReference>
<feature type="chain" id="PRO_5031012339" evidence="3">
    <location>
        <begin position="31"/>
        <end position="348"/>
    </location>
</feature>
<evidence type="ECO:0000259" key="4">
    <source>
        <dbReference type="Pfam" id="PF02275"/>
    </source>
</evidence>
<dbReference type="Pfam" id="PF02275">
    <property type="entry name" value="CBAH"/>
    <property type="match status" value="1"/>
</dbReference>
<proteinExistence type="inferred from homology"/>
<evidence type="ECO:0000256" key="1">
    <source>
        <dbReference type="ARBA" id="ARBA00006625"/>
    </source>
</evidence>
<evidence type="ECO:0000256" key="3">
    <source>
        <dbReference type="SAM" id="SignalP"/>
    </source>
</evidence>
<dbReference type="EC" id="3.5.1.24" evidence="5"/>
<dbReference type="InterPro" id="IPR052193">
    <property type="entry name" value="Peptidase_C59"/>
</dbReference>
<protein>
    <submittedName>
        <fullName evidence="5">Choloylglycine hydrolase</fullName>
        <ecNumber evidence="5">3.5.1.24</ecNumber>
    </submittedName>
</protein>
<accession>A0A7W7SW39</accession>